<dbReference type="Gene3D" id="3.30.300.210">
    <property type="entry name" value="Nutrient germinant receptor protein C, domain 3"/>
    <property type="match status" value="1"/>
</dbReference>
<evidence type="ECO:0000313" key="11">
    <source>
        <dbReference type="Proteomes" id="UP000665561"/>
    </source>
</evidence>
<comment type="similarity">
    <text evidence="2">Belongs to the GerABKC lipoprotein family.</text>
</comment>
<keyword evidence="3" id="KW-0309">Germination</keyword>
<dbReference type="PANTHER" id="PTHR35789:SF1">
    <property type="entry name" value="SPORE GERMINATION PROTEIN B3"/>
    <property type="match status" value="1"/>
</dbReference>
<dbReference type="Pfam" id="PF25198">
    <property type="entry name" value="Spore_GerAC_N"/>
    <property type="match status" value="1"/>
</dbReference>
<gene>
    <name evidence="10" type="ORF">GT019_27740</name>
</gene>
<dbReference type="InterPro" id="IPR046953">
    <property type="entry name" value="Spore_GerAC-like_C"/>
</dbReference>
<evidence type="ECO:0000259" key="8">
    <source>
        <dbReference type="Pfam" id="PF05504"/>
    </source>
</evidence>
<evidence type="ECO:0000256" key="6">
    <source>
        <dbReference type="ARBA" id="ARBA00023139"/>
    </source>
</evidence>
<dbReference type="EMBL" id="JAAAMV010000029">
    <property type="protein sequence ID" value="NBD27683.1"/>
    <property type="molecule type" value="Genomic_DNA"/>
</dbReference>
<comment type="caution">
    <text evidence="10">The sequence shown here is derived from an EMBL/GenBank/DDBJ whole genome shotgun (WGS) entry which is preliminary data.</text>
</comment>
<comment type="subcellular location">
    <subcellularLocation>
        <location evidence="1">Membrane</location>
        <topology evidence="1">Lipid-anchor</topology>
    </subcellularLocation>
</comment>
<organism evidence="10 11">
    <name type="scientific">Paenibacillus glycinis</name>
    <dbReference type="NCBI Taxonomy" id="2697035"/>
    <lineage>
        <taxon>Bacteria</taxon>
        <taxon>Bacillati</taxon>
        <taxon>Bacillota</taxon>
        <taxon>Bacilli</taxon>
        <taxon>Bacillales</taxon>
        <taxon>Paenibacillaceae</taxon>
        <taxon>Paenibacillus</taxon>
    </lineage>
</organism>
<evidence type="ECO:0000256" key="1">
    <source>
        <dbReference type="ARBA" id="ARBA00004635"/>
    </source>
</evidence>
<evidence type="ECO:0000256" key="3">
    <source>
        <dbReference type="ARBA" id="ARBA00022544"/>
    </source>
</evidence>
<keyword evidence="7" id="KW-0449">Lipoprotein</keyword>
<dbReference type="PANTHER" id="PTHR35789">
    <property type="entry name" value="SPORE GERMINATION PROTEIN B3"/>
    <property type="match status" value="1"/>
</dbReference>
<keyword evidence="11" id="KW-1185">Reference proteome</keyword>
<evidence type="ECO:0000256" key="2">
    <source>
        <dbReference type="ARBA" id="ARBA00007886"/>
    </source>
</evidence>
<keyword evidence="6" id="KW-0564">Palmitate</keyword>
<keyword evidence="4" id="KW-0732">Signal</keyword>
<proteinExistence type="inferred from homology"/>
<dbReference type="InterPro" id="IPR038501">
    <property type="entry name" value="Spore_GerAC_C_sf"/>
</dbReference>
<evidence type="ECO:0000256" key="5">
    <source>
        <dbReference type="ARBA" id="ARBA00023136"/>
    </source>
</evidence>
<dbReference type="Pfam" id="PF05504">
    <property type="entry name" value="Spore_GerAC"/>
    <property type="match status" value="1"/>
</dbReference>
<keyword evidence="5" id="KW-0472">Membrane</keyword>
<dbReference type="RefSeq" id="WP_161746703.1">
    <property type="nucleotide sequence ID" value="NZ_JAAAMV010000029.1"/>
</dbReference>
<reference evidence="10 11" key="1">
    <citation type="submission" date="2020-01" db="EMBL/GenBank/DDBJ databases">
        <title>Paenibacillus soybeanensis sp. nov. isolated from the nodules of soybean (Glycine max(L.) Merr).</title>
        <authorList>
            <person name="Wang H."/>
        </authorList>
    </citation>
    <scope>NUCLEOTIDE SEQUENCE [LARGE SCALE GENOMIC DNA]</scope>
    <source>
        <strain evidence="10 11">T1</strain>
    </source>
</reference>
<feature type="domain" description="Spore germination GerAC-like C-terminal" evidence="8">
    <location>
        <begin position="223"/>
        <end position="389"/>
    </location>
</feature>
<sequence length="403" mass="44142">MRGRRTARIVLLMMVLLGALPLAGCWDRTEVNDLGLITGAAIDKYNDNLISLSVQIFIPRAAAGGGGTGGMEMSGKGGGAGSTFVHSATGENIADALSHLQEKMPRKLFWGHAEVIIFGEEQARSGIGDDVDYLMRAPQPRERAYIYVCSGKARKSLEMQAVLERDSSEALREIAKSKASMSVTMTELAQMLTDQSGGAALPWLRQNPARSKHNPDSTSNYTNGTAIFKGDRMIGVVDEGVTRGILWLRNEISNAVITVTPKGSRGTVSAKLLRSKTRLIPHIKDGNWSMTVRIHVETAALQNASSANLLSSPVDVKNVEAAMNAEISDRVKQSLKKVQKDMKSDVFDFAGEFHRAYPKEWHRNKARWDDIFPRIEIKVEPDARLLRPGLTNVQSTTKAGEEQ</sequence>
<evidence type="ECO:0000256" key="7">
    <source>
        <dbReference type="ARBA" id="ARBA00023288"/>
    </source>
</evidence>
<protein>
    <submittedName>
        <fullName evidence="10">Ger(X)C family spore germination protein</fullName>
    </submittedName>
</protein>
<dbReference type="InterPro" id="IPR057336">
    <property type="entry name" value="GerAC_N"/>
</dbReference>
<dbReference type="Gene3D" id="6.20.190.10">
    <property type="entry name" value="Nutrient germinant receptor protein C, domain 1"/>
    <property type="match status" value="1"/>
</dbReference>
<evidence type="ECO:0000259" key="9">
    <source>
        <dbReference type="Pfam" id="PF25198"/>
    </source>
</evidence>
<dbReference type="NCBIfam" id="TIGR02887">
    <property type="entry name" value="spore_ger_x_C"/>
    <property type="match status" value="1"/>
</dbReference>
<name>A0ABW9XY81_9BACL</name>
<dbReference type="Proteomes" id="UP000665561">
    <property type="component" value="Unassembled WGS sequence"/>
</dbReference>
<feature type="domain" description="Spore germination protein N-terminal" evidence="9">
    <location>
        <begin position="27"/>
        <end position="204"/>
    </location>
</feature>
<evidence type="ECO:0000256" key="4">
    <source>
        <dbReference type="ARBA" id="ARBA00022729"/>
    </source>
</evidence>
<dbReference type="InterPro" id="IPR008844">
    <property type="entry name" value="Spore_GerAC-like"/>
</dbReference>
<evidence type="ECO:0000313" key="10">
    <source>
        <dbReference type="EMBL" id="NBD27683.1"/>
    </source>
</evidence>
<accession>A0ABW9XY81</accession>